<dbReference type="Gene3D" id="3.40.309.10">
    <property type="entry name" value="Aldehyde Dehydrogenase, Chain A, domain 2"/>
    <property type="match status" value="1"/>
</dbReference>
<evidence type="ECO:0000256" key="1">
    <source>
        <dbReference type="ARBA" id="ARBA00004786"/>
    </source>
</evidence>
<dbReference type="OrthoDB" id="9762913at2"/>
<name>A0A411E7J7_9FLAO</name>
<dbReference type="GO" id="GO:0009898">
    <property type="term" value="C:cytoplasmic side of plasma membrane"/>
    <property type="evidence" value="ECO:0007669"/>
    <property type="project" value="TreeGrafter"/>
</dbReference>
<evidence type="ECO:0000256" key="5">
    <source>
        <dbReference type="ARBA" id="ARBA00023027"/>
    </source>
</evidence>
<dbReference type="Gene3D" id="3.40.605.10">
    <property type="entry name" value="Aldehyde Dehydrogenase, Chain A, domain 1"/>
    <property type="match status" value="1"/>
</dbReference>
<evidence type="ECO:0000313" key="11">
    <source>
        <dbReference type="Proteomes" id="UP000290889"/>
    </source>
</evidence>
<organism evidence="10 11">
    <name type="scientific">Muriicola soli</name>
    <dbReference type="NCBI Taxonomy" id="2507538"/>
    <lineage>
        <taxon>Bacteria</taxon>
        <taxon>Pseudomonadati</taxon>
        <taxon>Bacteroidota</taxon>
        <taxon>Flavobacteriia</taxon>
        <taxon>Flavobacteriales</taxon>
        <taxon>Flavobacteriaceae</taxon>
        <taxon>Muriicola</taxon>
    </lineage>
</organism>
<evidence type="ECO:0000256" key="7">
    <source>
        <dbReference type="ARBA" id="ARBA00032259"/>
    </source>
</evidence>
<comment type="catalytic activity">
    <reaction evidence="8">
        <text>L-glutamate 5-semialdehyde + NAD(+) + H2O = L-glutamate + NADH + 2 H(+)</text>
        <dbReference type="Rhea" id="RHEA:30235"/>
        <dbReference type="ChEBI" id="CHEBI:15377"/>
        <dbReference type="ChEBI" id="CHEBI:15378"/>
        <dbReference type="ChEBI" id="CHEBI:29985"/>
        <dbReference type="ChEBI" id="CHEBI:57540"/>
        <dbReference type="ChEBI" id="CHEBI:57945"/>
        <dbReference type="ChEBI" id="CHEBI:58066"/>
        <dbReference type="EC" id="1.2.1.88"/>
    </reaction>
</comment>
<evidence type="ECO:0000259" key="9">
    <source>
        <dbReference type="Pfam" id="PF00171"/>
    </source>
</evidence>
<dbReference type="PANTHER" id="PTHR42862">
    <property type="entry name" value="DELTA-1-PYRROLINE-5-CARBOXYLATE DEHYDROGENASE 1, ISOFORM A-RELATED"/>
    <property type="match status" value="1"/>
</dbReference>
<dbReference type="GO" id="GO:0004657">
    <property type="term" value="F:proline dehydrogenase activity"/>
    <property type="evidence" value="ECO:0007669"/>
    <property type="project" value="UniProtKB-ARBA"/>
</dbReference>
<keyword evidence="4 10" id="KW-0560">Oxidoreductase</keyword>
<proteinExistence type="inferred from homology"/>
<dbReference type="InterPro" id="IPR016160">
    <property type="entry name" value="Ald_DH_CS_CYS"/>
</dbReference>
<dbReference type="RefSeq" id="WP_129602467.1">
    <property type="nucleotide sequence ID" value="NZ_CP035544.1"/>
</dbReference>
<feature type="domain" description="Aldehyde dehydrogenase" evidence="9">
    <location>
        <begin position="62"/>
        <end position="515"/>
    </location>
</feature>
<dbReference type="CDD" id="cd07123">
    <property type="entry name" value="ALDH_F4-17_P5CDH"/>
    <property type="match status" value="1"/>
</dbReference>
<accession>A0A411E7J7</accession>
<keyword evidence="6" id="KW-0642">Proline metabolism</keyword>
<dbReference type="UniPathway" id="UPA00261">
    <property type="reaction ID" value="UER00374"/>
</dbReference>
<keyword evidence="5" id="KW-0520">NAD</keyword>
<comment type="similarity">
    <text evidence="2">Belongs to the aldehyde dehydrogenase family.</text>
</comment>
<gene>
    <name evidence="10" type="primary">pruA</name>
    <name evidence="10" type="ORF">EQY75_02175</name>
</gene>
<protein>
    <recommendedName>
        <fullName evidence="7">L-glutamate gamma-semialdehyde dehydrogenase</fullName>
        <ecNumber evidence="3">1.2.1.88</ecNumber>
    </recommendedName>
    <alternativeName>
        <fullName evidence="7">L-glutamate gamma-semialdehyde dehydrogenase</fullName>
    </alternativeName>
</protein>
<evidence type="ECO:0000313" key="10">
    <source>
        <dbReference type="EMBL" id="QBA63460.1"/>
    </source>
</evidence>
<evidence type="ECO:0000256" key="3">
    <source>
        <dbReference type="ARBA" id="ARBA00012884"/>
    </source>
</evidence>
<evidence type="ECO:0000256" key="6">
    <source>
        <dbReference type="ARBA" id="ARBA00023062"/>
    </source>
</evidence>
<dbReference type="Proteomes" id="UP000290889">
    <property type="component" value="Chromosome"/>
</dbReference>
<dbReference type="GO" id="GO:0010133">
    <property type="term" value="P:L-proline catabolic process to L-glutamate"/>
    <property type="evidence" value="ECO:0007669"/>
    <property type="project" value="UniProtKB-UniPathway"/>
</dbReference>
<dbReference type="InterPro" id="IPR016161">
    <property type="entry name" value="Ald_DH/histidinol_DH"/>
</dbReference>
<dbReference type="InterPro" id="IPR015590">
    <property type="entry name" value="Aldehyde_DH_dom"/>
</dbReference>
<dbReference type="PANTHER" id="PTHR42862:SF1">
    <property type="entry name" value="DELTA-1-PYRROLINE-5-CARBOXYLATE DEHYDROGENASE 2, ISOFORM A-RELATED"/>
    <property type="match status" value="1"/>
</dbReference>
<dbReference type="FunFam" id="3.40.605.10:FF:000006">
    <property type="entry name" value="1-pyrroline-5-carboxylate dehydrogenase"/>
    <property type="match status" value="1"/>
</dbReference>
<dbReference type="Pfam" id="PF00171">
    <property type="entry name" value="Aldedh"/>
    <property type="match status" value="1"/>
</dbReference>
<dbReference type="GO" id="GO:0003842">
    <property type="term" value="F:L-glutamate gamma-semialdehyde dehydrogenase activity"/>
    <property type="evidence" value="ECO:0007669"/>
    <property type="project" value="UniProtKB-EC"/>
</dbReference>
<dbReference type="InterPro" id="IPR050485">
    <property type="entry name" value="Proline_metab_enzyme"/>
</dbReference>
<dbReference type="InterPro" id="IPR005931">
    <property type="entry name" value="P5CDH/ALDH4A1"/>
</dbReference>
<evidence type="ECO:0000256" key="2">
    <source>
        <dbReference type="ARBA" id="ARBA00009986"/>
    </source>
</evidence>
<dbReference type="InterPro" id="IPR016163">
    <property type="entry name" value="Ald_DH_C"/>
</dbReference>
<dbReference type="EMBL" id="CP035544">
    <property type="protein sequence ID" value="QBA63460.1"/>
    <property type="molecule type" value="Genomic_DNA"/>
</dbReference>
<reference evidence="10 11" key="1">
    <citation type="submission" date="2019-01" db="EMBL/GenBank/DDBJ databases">
        <title>Muriicola soli sp. nov., isolated from soil.</title>
        <authorList>
            <person name="Kang H.J."/>
            <person name="Kim S.B."/>
        </authorList>
    </citation>
    <scope>NUCLEOTIDE SEQUENCE [LARGE SCALE GENOMIC DNA]</scope>
    <source>
        <strain evidence="10 11">MMS17-SY002</strain>
    </source>
</reference>
<dbReference type="InterPro" id="IPR016162">
    <property type="entry name" value="Ald_DH_N"/>
</dbReference>
<dbReference type="EC" id="1.2.1.88" evidence="3"/>
<sequence length="542" mass="59754">MGKGFFQVPIAINEPIKSYAPGTPEREAVLEQYKTYFNGKEDIPLYIGSSEIRTGNTRPLSPPHDHQHIVGVYHLAEKKHVDQAIENALQARDAWANLSWEQRAAIFLKAAELVAGPYRAKINAATMIAQSKTIHQAEIDAACEFIDFLRFNVEYMSQIYQEQPDSAEGIWNRVEYRPLEGFVYAITPFNFTAIAGNLPASAAMMGNVVVWKPSDSQIFSAKILVDVFKEAGLPDGVINVIYGDPVMVTETVLAHPDFSGIHFTGSTDVFKSLWTQIGNNIHTYKTYPRIVGETGGKDFILAHPTAKPKQVATAIVRGAFEFQGQKCSAASRVYLPKSTADTILAEVKKDIESFNPPGSPENMNNFITAVIHEGSFDKLASFIDGAKKDKDAFIFAGGGYDKSKGYFIEPTVILTTDPHYVTMETELFGPVVTVYVYEDDDWKNTLELVDTTSPYALTGAVLATDRYAIDEATKALQNCAGNFYINDKPTGAVVGQQPFGGARASGTNDKAGSAQNLLRWVSPRLIKETFVSPEDYRYPFMG</sequence>
<keyword evidence="11" id="KW-1185">Reference proteome</keyword>
<evidence type="ECO:0000256" key="8">
    <source>
        <dbReference type="ARBA" id="ARBA00048142"/>
    </source>
</evidence>
<dbReference type="AlphaFoldDB" id="A0A411E7J7"/>
<evidence type="ECO:0000256" key="4">
    <source>
        <dbReference type="ARBA" id="ARBA00023002"/>
    </source>
</evidence>
<dbReference type="PROSITE" id="PS00070">
    <property type="entry name" value="ALDEHYDE_DEHYDR_CYS"/>
    <property type="match status" value="1"/>
</dbReference>
<dbReference type="NCBIfam" id="TIGR01236">
    <property type="entry name" value="D1pyr5carbox1"/>
    <property type="match status" value="1"/>
</dbReference>
<dbReference type="SUPFAM" id="SSF53720">
    <property type="entry name" value="ALDH-like"/>
    <property type="match status" value="1"/>
</dbReference>
<dbReference type="KEGG" id="mur:EQY75_02175"/>
<comment type="pathway">
    <text evidence="1">Amino-acid degradation; L-proline degradation into L-glutamate; L-glutamate from L-proline: step 2/2.</text>
</comment>
<dbReference type="FunFam" id="3.40.309.10:FF:000005">
    <property type="entry name" value="1-pyrroline-5-carboxylate dehydrogenase 1"/>
    <property type="match status" value="1"/>
</dbReference>